<dbReference type="PANTHER" id="PTHR47766:SF1">
    <property type="entry name" value="PROTEIN EFR3"/>
    <property type="match status" value="1"/>
</dbReference>
<dbReference type="InterPro" id="IPR049150">
    <property type="entry name" value="EFR3_HEAT-like_rpt"/>
</dbReference>
<name>A0A1L0D0V1_9ASCO</name>
<dbReference type="EMBL" id="FQNF01000063">
    <property type="protein sequence ID" value="SGZ40759.1"/>
    <property type="molecule type" value="Genomic_DNA"/>
</dbReference>
<dbReference type="GO" id="GO:0072659">
    <property type="term" value="P:protein localization to plasma membrane"/>
    <property type="evidence" value="ECO:0007669"/>
    <property type="project" value="InterPro"/>
</dbReference>
<dbReference type="InterPro" id="IPR016024">
    <property type="entry name" value="ARM-type_fold"/>
</dbReference>
<dbReference type="OrthoDB" id="19232at2759"/>
<dbReference type="InterPro" id="IPR039786">
    <property type="entry name" value="EFR3"/>
</dbReference>
<dbReference type="Proteomes" id="UP000183365">
    <property type="component" value="Unassembled WGS sequence"/>
</dbReference>
<keyword evidence="4" id="KW-1185">Reference proteome</keyword>
<dbReference type="GO" id="GO:0005886">
    <property type="term" value="C:plasma membrane"/>
    <property type="evidence" value="ECO:0007669"/>
    <property type="project" value="TreeGrafter"/>
</dbReference>
<evidence type="ECO:0000256" key="2">
    <source>
        <dbReference type="ARBA" id="ARBA00017967"/>
    </source>
</evidence>
<evidence type="ECO:0000256" key="1">
    <source>
        <dbReference type="ARBA" id="ARBA00010216"/>
    </source>
</evidence>
<dbReference type="PANTHER" id="PTHR47766">
    <property type="entry name" value="PROTEIN EFR3"/>
    <property type="match status" value="1"/>
</dbReference>
<reference evidence="4" key="1">
    <citation type="submission" date="2016-11" db="EMBL/GenBank/DDBJ databases">
        <authorList>
            <person name="Guldener U."/>
        </authorList>
    </citation>
    <scope>NUCLEOTIDE SEQUENCE [LARGE SCALE GENOMIC DNA]</scope>
</reference>
<dbReference type="SUPFAM" id="SSF48371">
    <property type="entry name" value="ARM repeat"/>
    <property type="match status" value="1"/>
</dbReference>
<comment type="similarity">
    <text evidence="1">Belongs to the EFR3 family.</text>
</comment>
<dbReference type="VEuPathDB" id="FungiDB:HGUI_02959"/>
<proteinExistence type="inferred from homology"/>
<accession>A0A1L0D0V1</accession>
<evidence type="ECO:0000313" key="4">
    <source>
        <dbReference type="Proteomes" id="UP000183365"/>
    </source>
</evidence>
<evidence type="ECO:0000313" key="3">
    <source>
        <dbReference type="EMBL" id="SGZ40759.1"/>
    </source>
</evidence>
<organism evidence="3 4">
    <name type="scientific">Hanseniaspora guilliermondii</name>
    <dbReference type="NCBI Taxonomy" id="56406"/>
    <lineage>
        <taxon>Eukaryota</taxon>
        <taxon>Fungi</taxon>
        <taxon>Dikarya</taxon>
        <taxon>Ascomycota</taxon>
        <taxon>Saccharomycotina</taxon>
        <taxon>Saccharomycetes</taxon>
        <taxon>Saccharomycodales</taxon>
        <taxon>Saccharomycodaceae</taxon>
        <taxon>Hanseniaspora</taxon>
    </lineage>
</organism>
<dbReference type="AlphaFoldDB" id="A0A1L0D0V1"/>
<sequence length="845" mass="96639">MALVNLFVPKHQRIVTQCYPKGKKNFEKQPKSSELSYLLYYCNSRRTKLKKVSIFLHKKAQKDIRSKKVGDVYVTIIILSKIIESCKENLAVYFDDFISIIFDILKVQLFTKDEYILNGIVHFLETLCENMDNALITNDQTEKLEKFLKIFFYSIIPQTISDMDAIQKQFFLRAASVLPSIKSLKHTIFYRDLFYDSVYKTLRMYQIINTKINEPQLGPDLKVLENEGFDSGYQKNTDDLISRRLTHSKTNADANSRSSIEVVSSSNDKHGIMFLGLDDIDPNVYEDDVVKKLCLQNMKEVFGSSESDLLPLAIKALNATMIEIPNIDYYKFVISGIQVQMRYLAILVTINAIVNSSDKKSQIYTNYENTIVLLRLISQLMLSEVSIVALSVLDIIKKLVNHQIMVASTNSSVSKHIAYTIAVMNTRLFYKEQLNDVIHEFLDLVEKYSEDSNPSVLNVLYDDLSMVISNLNKQNSQISLSLFNDVTMVMRNNLSEMNYKTLFDKTLKSTDLNNQNCLTFFESIRQLTSFGHLTLSEHIIHTALSAFKENMILGGLRFYKIAKNEDHPITSEYFIYHVEVAKFLGIKDYENKAVLLKKENRYFKDEELLNYYSDDTVNPYSTKGSKILSNASEYDTSMNTVDQEAQAKEEQMIINMMNTSLQSLSLPKSPSFTRNIDTKSLSGLTHEESKLSVNDLKSLLSKNKKSDTSKEKALKTSNILSQSVKSKVTNVTFLLSELDDANKNLRLRMPNEDKVSQLDERIIQRNKINRKSLSLGRNHSFNKGISSVSSRSSIDSPLYSKRTSTAKIIESEYNDQEEDDDFDFVDASSDVSSIGELDNRGTLFS</sequence>
<gene>
    <name evidence="3" type="ORF">HGUI_02959</name>
</gene>
<protein>
    <recommendedName>
        <fullName evidence="2">Protein EFR3</fullName>
    </recommendedName>
</protein>
<dbReference type="Pfam" id="PF21072">
    <property type="entry name" value="EFR3"/>
    <property type="match status" value="1"/>
</dbReference>